<name>A0A2U2XFN7_9FLAO</name>
<protein>
    <submittedName>
        <fullName evidence="1">Uncharacterized protein</fullName>
    </submittedName>
</protein>
<comment type="caution">
    <text evidence="1">The sequence shown here is derived from an EMBL/GenBank/DDBJ whole genome shotgun (WGS) entry which is preliminary data.</text>
</comment>
<proteinExistence type="predicted"/>
<reference evidence="1 2" key="1">
    <citation type="submission" date="2018-05" db="EMBL/GenBank/DDBJ databases">
        <title>Brumimicrobium oceani sp. nov., isolated from coastal sediment.</title>
        <authorList>
            <person name="Kou Y."/>
        </authorList>
    </citation>
    <scope>NUCLEOTIDE SEQUENCE [LARGE SCALE GENOMIC DNA]</scope>
    <source>
        <strain evidence="1 2">C305</strain>
    </source>
</reference>
<dbReference type="RefSeq" id="WP_109358633.1">
    <property type="nucleotide sequence ID" value="NZ_QFRJ01000002.1"/>
</dbReference>
<dbReference type="EMBL" id="QFRJ01000002">
    <property type="protein sequence ID" value="PWH86521.1"/>
    <property type="molecule type" value="Genomic_DNA"/>
</dbReference>
<sequence length="73" mass="8193">MSTIIKVDTNSKAARAFIAFVKTLPFAKIEELSIVEEPRAEYNAETKKAIEESRAGKTFKVKNSDELFEELGI</sequence>
<dbReference type="Proteomes" id="UP000245370">
    <property type="component" value="Unassembled WGS sequence"/>
</dbReference>
<accession>A0A2U2XFN7</accession>
<evidence type="ECO:0000313" key="2">
    <source>
        <dbReference type="Proteomes" id="UP000245370"/>
    </source>
</evidence>
<gene>
    <name evidence="1" type="ORF">DIT68_04605</name>
</gene>
<reference evidence="1 2" key="2">
    <citation type="submission" date="2018-05" db="EMBL/GenBank/DDBJ databases">
        <authorList>
            <person name="Lanie J.A."/>
            <person name="Ng W.-L."/>
            <person name="Kazmierczak K.M."/>
            <person name="Andrzejewski T.M."/>
            <person name="Davidsen T.M."/>
            <person name="Wayne K.J."/>
            <person name="Tettelin H."/>
            <person name="Glass J.I."/>
            <person name="Rusch D."/>
            <person name="Podicherti R."/>
            <person name="Tsui H.-C.T."/>
            <person name="Winkler M.E."/>
        </authorList>
    </citation>
    <scope>NUCLEOTIDE SEQUENCE [LARGE SCALE GENOMIC DNA]</scope>
    <source>
        <strain evidence="1 2">C305</strain>
    </source>
</reference>
<keyword evidence="2" id="KW-1185">Reference proteome</keyword>
<organism evidence="1 2">
    <name type="scientific">Brumimicrobium oceani</name>
    <dbReference type="NCBI Taxonomy" id="2100725"/>
    <lineage>
        <taxon>Bacteria</taxon>
        <taxon>Pseudomonadati</taxon>
        <taxon>Bacteroidota</taxon>
        <taxon>Flavobacteriia</taxon>
        <taxon>Flavobacteriales</taxon>
        <taxon>Crocinitomicaceae</taxon>
        <taxon>Brumimicrobium</taxon>
    </lineage>
</organism>
<dbReference type="AlphaFoldDB" id="A0A2U2XFN7"/>
<evidence type="ECO:0000313" key="1">
    <source>
        <dbReference type="EMBL" id="PWH86521.1"/>
    </source>
</evidence>